<keyword evidence="4" id="KW-0206">Cytoskeleton</keyword>
<feature type="domain" description="Kinesin motor" evidence="8">
    <location>
        <begin position="7"/>
        <end position="233"/>
    </location>
</feature>
<keyword evidence="5" id="KW-0505">Motor protein</keyword>
<keyword evidence="3 5" id="KW-0067">ATP-binding</keyword>
<dbReference type="SMART" id="SM00129">
    <property type="entry name" value="KISc"/>
    <property type="match status" value="1"/>
</dbReference>
<dbReference type="InterPro" id="IPR027640">
    <property type="entry name" value="Kinesin-like_fam"/>
</dbReference>
<keyword evidence="4" id="KW-0963">Cytoplasm</keyword>
<reference evidence="9" key="2">
    <citation type="submission" date="2020-05" db="UniProtKB">
        <authorList>
            <consortium name="EnsemblMetazoa"/>
        </authorList>
    </citation>
    <scope>IDENTIFICATION</scope>
    <source>
        <strain evidence="9">IAEA</strain>
    </source>
</reference>
<dbReference type="PANTHER" id="PTHR47968">
    <property type="entry name" value="CENTROMERE PROTEIN E"/>
    <property type="match status" value="1"/>
</dbReference>
<protein>
    <recommendedName>
        <fullName evidence="8">Kinesin motor domain-containing protein</fullName>
    </recommendedName>
</protein>
<evidence type="ECO:0000313" key="10">
    <source>
        <dbReference type="Proteomes" id="UP000091820"/>
    </source>
</evidence>
<evidence type="ECO:0000256" key="5">
    <source>
        <dbReference type="PROSITE-ProRule" id="PRU00283"/>
    </source>
</evidence>
<comment type="subcellular location">
    <subcellularLocation>
        <location evidence="1">Cytoplasm</location>
        <location evidence="1">Cytoskeleton</location>
    </subcellularLocation>
</comment>
<keyword evidence="10" id="KW-1185">Reference proteome</keyword>
<feature type="region of interest" description="Disordered" evidence="7">
    <location>
        <begin position="504"/>
        <end position="529"/>
    </location>
</feature>
<dbReference type="Proteomes" id="UP000091820">
    <property type="component" value="Unassembled WGS sequence"/>
</dbReference>
<evidence type="ECO:0000313" key="9">
    <source>
        <dbReference type="EnsemblMetazoa" id="GBRI027801-PA"/>
    </source>
</evidence>
<evidence type="ECO:0000259" key="8">
    <source>
        <dbReference type="PROSITE" id="PS50067"/>
    </source>
</evidence>
<feature type="compositionally biased region" description="Polar residues" evidence="7">
    <location>
        <begin position="516"/>
        <end position="526"/>
    </location>
</feature>
<dbReference type="InterPro" id="IPR036961">
    <property type="entry name" value="Kinesin_motor_dom_sf"/>
</dbReference>
<dbReference type="PRINTS" id="PR00380">
    <property type="entry name" value="KINESINHEAVY"/>
</dbReference>
<dbReference type="GO" id="GO:0008017">
    <property type="term" value="F:microtubule binding"/>
    <property type="evidence" value="ECO:0007669"/>
    <property type="project" value="InterPro"/>
</dbReference>
<dbReference type="InterPro" id="IPR027417">
    <property type="entry name" value="P-loop_NTPase"/>
</dbReference>
<evidence type="ECO:0000256" key="6">
    <source>
        <dbReference type="SAM" id="Coils"/>
    </source>
</evidence>
<comment type="similarity">
    <text evidence="5">Belongs to the TRAFAC class myosin-kinesin ATPase superfamily. Kinesin family.</text>
</comment>
<accession>A0A1A9WQ44</accession>
<dbReference type="EnsemblMetazoa" id="GBRI027801-RA">
    <property type="protein sequence ID" value="GBRI027801-PA"/>
    <property type="gene ID" value="GBRI027801"/>
</dbReference>
<evidence type="ECO:0000256" key="3">
    <source>
        <dbReference type="ARBA" id="ARBA00022840"/>
    </source>
</evidence>
<sequence>MANEEQNMKVAVRVRPCNRTELELDENAKSNLLQVLDSTKLLFDPAEEDEEFFFHGVKQKYRDFSKRSKKEISMEFDRVFDTNTKNEEIFQESAAMLVDSVLNGYNCCMFAYGATGTGKTFTMLGNRTCPGLISLTMNHLFNKIKQPTNNGYTYDLRVNYLEVYNEKVINLLTKDGPLNLREDANGVVVCGLNLTPAKNTKDLLELLAIGNCNRTQHPTDVNNESSRSHAIFQYATRVKQIRTNLRQNVMISNITEEFYVKKVNELTEENERLKRANTALKLNELTEENERLKRANTALTEENQRLKRANTALKLEVSKCSNLDENDYHQWCHRIDTLSTELAKAQEKQISLKSRIKVSELREKLKTDELMITINDDDENEAIGYEKSTEQSMIDDESDDMDRLEGEIIDDEYKLESNGEQCKVNDTKILSRQGSDITLNSRTFVTIRSNDDKENKFKCKSNLVTYVLSNKLVKISKNTGKLKNILLRSNKFGQRNLSATVEATDVQKEKEGGKIPTNQAQKSTNSTEDKYSVLDPNMENCQSLRSQNRINNSFRVRLNRAWMLRLKK</sequence>
<evidence type="ECO:0000256" key="4">
    <source>
        <dbReference type="ARBA" id="ARBA00023212"/>
    </source>
</evidence>
<dbReference type="AlphaFoldDB" id="A0A1A9WQ44"/>
<reference evidence="10" key="1">
    <citation type="submission" date="2014-03" db="EMBL/GenBank/DDBJ databases">
        <authorList>
            <person name="Aksoy S."/>
            <person name="Warren W."/>
            <person name="Wilson R.K."/>
        </authorList>
    </citation>
    <scope>NUCLEOTIDE SEQUENCE [LARGE SCALE GENOMIC DNA]</scope>
    <source>
        <strain evidence="10">IAEA</strain>
    </source>
</reference>
<dbReference type="Gene3D" id="3.40.850.10">
    <property type="entry name" value="Kinesin motor domain"/>
    <property type="match status" value="1"/>
</dbReference>
<dbReference type="GO" id="GO:0005524">
    <property type="term" value="F:ATP binding"/>
    <property type="evidence" value="ECO:0007669"/>
    <property type="project" value="UniProtKB-UniRule"/>
</dbReference>
<name>A0A1A9WQ44_9MUSC</name>
<proteinExistence type="inferred from homology"/>
<dbReference type="PANTHER" id="PTHR47968:SF65">
    <property type="entry name" value="KINESIN MOTOR DOMAIN-CONTAINING PROTEIN"/>
    <property type="match status" value="1"/>
</dbReference>
<evidence type="ECO:0000256" key="7">
    <source>
        <dbReference type="SAM" id="MobiDB-lite"/>
    </source>
</evidence>
<dbReference type="GO" id="GO:0003777">
    <property type="term" value="F:microtubule motor activity"/>
    <property type="evidence" value="ECO:0007669"/>
    <property type="project" value="InterPro"/>
</dbReference>
<keyword evidence="6" id="KW-0175">Coiled coil</keyword>
<dbReference type="GO" id="GO:0015630">
    <property type="term" value="C:microtubule cytoskeleton"/>
    <property type="evidence" value="ECO:0007669"/>
    <property type="project" value="UniProtKB-ARBA"/>
</dbReference>
<dbReference type="InterPro" id="IPR001752">
    <property type="entry name" value="Kinesin_motor_dom"/>
</dbReference>
<dbReference type="PROSITE" id="PS50067">
    <property type="entry name" value="KINESIN_MOTOR_2"/>
    <property type="match status" value="1"/>
</dbReference>
<feature type="binding site" evidence="5">
    <location>
        <begin position="113"/>
        <end position="120"/>
    </location>
    <ligand>
        <name>ATP</name>
        <dbReference type="ChEBI" id="CHEBI:30616"/>
    </ligand>
</feature>
<evidence type="ECO:0000256" key="1">
    <source>
        <dbReference type="ARBA" id="ARBA00004245"/>
    </source>
</evidence>
<keyword evidence="2 5" id="KW-0547">Nucleotide-binding</keyword>
<dbReference type="GO" id="GO:0007018">
    <property type="term" value="P:microtubule-based movement"/>
    <property type="evidence" value="ECO:0007669"/>
    <property type="project" value="InterPro"/>
</dbReference>
<dbReference type="SUPFAM" id="SSF52540">
    <property type="entry name" value="P-loop containing nucleoside triphosphate hydrolases"/>
    <property type="match status" value="1"/>
</dbReference>
<dbReference type="Pfam" id="PF00225">
    <property type="entry name" value="Kinesin"/>
    <property type="match status" value="1"/>
</dbReference>
<dbReference type="VEuPathDB" id="VectorBase:GBRI027801"/>
<feature type="coiled-coil region" evidence="6">
    <location>
        <begin position="256"/>
        <end position="355"/>
    </location>
</feature>
<organism evidence="9 10">
    <name type="scientific">Glossina brevipalpis</name>
    <dbReference type="NCBI Taxonomy" id="37001"/>
    <lineage>
        <taxon>Eukaryota</taxon>
        <taxon>Metazoa</taxon>
        <taxon>Ecdysozoa</taxon>
        <taxon>Arthropoda</taxon>
        <taxon>Hexapoda</taxon>
        <taxon>Insecta</taxon>
        <taxon>Pterygota</taxon>
        <taxon>Neoptera</taxon>
        <taxon>Endopterygota</taxon>
        <taxon>Diptera</taxon>
        <taxon>Brachycera</taxon>
        <taxon>Muscomorpha</taxon>
        <taxon>Hippoboscoidea</taxon>
        <taxon>Glossinidae</taxon>
        <taxon>Glossina</taxon>
    </lineage>
</organism>
<dbReference type="STRING" id="37001.A0A1A9WQ44"/>
<evidence type="ECO:0000256" key="2">
    <source>
        <dbReference type="ARBA" id="ARBA00022741"/>
    </source>
</evidence>